<keyword evidence="7" id="KW-1185">Reference proteome</keyword>
<keyword evidence="2" id="KW-0813">Transport</keyword>
<feature type="domain" description="Leucine-binding protein" evidence="5">
    <location>
        <begin position="23"/>
        <end position="360"/>
    </location>
</feature>
<dbReference type="PRINTS" id="PR00337">
    <property type="entry name" value="LEUILEVALBP"/>
</dbReference>
<dbReference type="AlphaFoldDB" id="A0A235EYK1"/>
<evidence type="ECO:0000256" key="4">
    <source>
        <dbReference type="ARBA" id="ARBA00022970"/>
    </source>
</evidence>
<dbReference type="InterPro" id="IPR028081">
    <property type="entry name" value="Leu-bd"/>
</dbReference>
<dbReference type="InterPro" id="IPR000709">
    <property type="entry name" value="Leu_Ile_Val-bd"/>
</dbReference>
<dbReference type="PANTHER" id="PTHR30483">
    <property type="entry name" value="LEUCINE-SPECIFIC-BINDING PROTEIN"/>
    <property type="match status" value="1"/>
</dbReference>
<sequence length="366" mass="40199">MHHPLTAVALASLALLGCQPAEPVRIGFLGGLSSRASDVGEAGRNAVQLAVEQRNSAGGIRGRTIELIVRDDAQDMEVATRGTKELIENRVAAVIGPFASSMAAAALPHINQAGVVMVSPTITSMDFVGNDDYLFRINRTTRDNARDYAAKLYQRGQRRIAATFDVRNRSFTESWLNEFKAAFAEIGGETIIAVPFESMPDAGFADIVTKMLAPRPDGLLFIAAAVDLSRLCEQAKRLAPKLPIAATEWAASEKLIELGGKALEGLLIVQNFNREDRSARYLAFRDAYFKRFQRDPGYSSVLAYDAATAVFDAMEKRTEGETLKQALVKYAPFEGLQQTISFDAYGDTPRTVYFTQIRDGRYEQIE</sequence>
<dbReference type="Pfam" id="PF13458">
    <property type="entry name" value="Peripla_BP_6"/>
    <property type="match status" value="1"/>
</dbReference>
<dbReference type="SUPFAM" id="SSF53822">
    <property type="entry name" value="Periplasmic binding protein-like I"/>
    <property type="match status" value="1"/>
</dbReference>
<dbReference type="Proteomes" id="UP000215181">
    <property type="component" value="Unassembled WGS sequence"/>
</dbReference>
<dbReference type="InterPro" id="IPR051010">
    <property type="entry name" value="BCAA_transport"/>
</dbReference>
<evidence type="ECO:0000313" key="7">
    <source>
        <dbReference type="Proteomes" id="UP000215181"/>
    </source>
</evidence>
<dbReference type="Gene3D" id="3.40.50.2300">
    <property type="match status" value="2"/>
</dbReference>
<dbReference type="CDD" id="cd19983">
    <property type="entry name" value="PBP1_ABC_HAAT-like"/>
    <property type="match status" value="1"/>
</dbReference>
<keyword evidence="3" id="KW-0732">Signal</keyword>
<keyword evidence="4" id="KW-0029">Amino-acid transport</keyword>
<gene>
    <name evidence="6" type="ORF">CGK74_09675</name>
</gene>
<reference evidence="6 7" key="1">
    <citation type="submission" date="2017-07" db="EMBL/GenBank/DDBJ databases">
        <title>Thauera sp. KNDSS-Mac4 genome sequence and assembly.</title>
        <authorList>
            <person name="Mayilraj S."/>
        </authorList>
    </citation>
    <scope>NUCLEOTIDE SEQUENCE [LARGE SCALE GENOMIC DNA]</scope>
    <source>
        <strain evidence="6 7">KNDSS-Mac4</strain>
    </source>
</reference>
<dbReference type="RefSeq" id="WP_094268277.1">
    <property type="nucleotide sequence ID" value="NZ_NOIH01000009.1"/>
</dbReference>
<evidence type="ECO:0000259" key="5">
    <source>
        <dbReference type="Pfam" id="PF13458"/>
    </source>
</evidence>
<evidence type="ECO:0000256" key="3">
    <source>
        <dbReference type="ARBA" id="ARBA00022729"/>
    </source>
</evidence>
<evidence type="ECO:0000313" key="6">
    <source>
        <dbReference type="EMBL" id="OYD54122.1"/>
    </source>
</evidence>
<dbReference type="OrthoDB" id="5290698at2"/>
<comment type="caution">
    <text evidence="6">The sequence shown here is derived from an EMBL/GenBank/DDBJ whole genome shotgun (WGS) entry which is preliminary data.</text>
</comment>
<name>A0A235EYK1_9RHOO</name>
<proteinExistence type="inferred from homology"/>
<dbReference type="InterPro" id="IPR028082">
    <property type="entry name" value="Peripla_BP_I"/>
</dbReference>
<comment type="similarity">
    <text evidence="1">Belongs to the leucine-binding protein family.</text>
</comment>
<dbReference type="PANTHER" id="PTHR30483:SF6">
    <property type="entry name" value="PERIPLASMIC BINDING PROTEIN OF ABC TRANSPORTER FOR NATURAL AMINO ACIDS"/>
    <property type="match status" value="1"/>
</dbReference>
<organism evidence="6 7">
    <name type="scientific">Thauera propionica</name>
    <dbReference type="NCBI Taxonomy" id="2019431"/>
    <lineage>
        <taxon>Bacteria</taxon>
        <taxon>Pseudomonadati</taxon>
        <taxon>Pseudomonadota</taxon>
        <taxon>Betaproteobacteria</taxon>
        <taxon>Rhodocyclales</taxon>
        <taxon>Zoogloeaceae</taxon>
        <taxon>Thauera</taxon>
    </lineage>
</organism>
<evidence type="ECO:0000256" key="2">
    <source>
        <dbReference type="ARBA" id="ARBA00022448"/>
    </source>
</evidence>
<evidence type="ECO:0000256" key="1">
    <source>
        <dbReference type="ARBA" id="ARBA00010062"/>
    </source>
</evidence>
<protein>
    <submittedName>
        <fullName evidence="6">ABC transporter substrate-binding protein</fullName>
    </submittedName>
</protein>
<dbReference type="GO" id="GO:0006865">
    <property type="term" value="P:amino acid transport"/>
    <property type="evidence" value="ECO:0007669"/>
    <property type="project" value="UniProtKB-KW"/>
</dbReference>
<dbReference type="EMBL" id="NOIH01000009">
    <property type="protein sequence ID" value="OYD54122.1"/>
    <property type="molecule type" value="Genomic_DNA"/>
</dbReference>
<accession>A0A235EYK1</accession>